<feature type="transmembrane region" description="Helical" evidence="1">
    <location>
        <begin position="60"/>
        <end position="83"/>
    </location>
</feature>
<dbReference type="Pfam" id="PF10011">
    <property type="entry name" value="DUF2254"/>
    <property type="match status" value="1"/>
</dbReference>
<proteinExistence type="predicted"/>
<feature type="transmembrane region" description="Helical" evidence="1">
    <location>
        <begin position="104"/>
        <end position="127"/>
    </location>
</feature>
<dbReference type="RefSeq" id="WP_251836344.1">
    <property type="nucleotide sequence ID" value="NZ_JACSQG010000004.1"/>
</dbReference>
<sequence length="423" mass="45659">MVTRWKWILSRVIKRPWFRASLFSALGVGTALLALAVDQYIPDDLPARIGSDAVDNILGIIASSMLAVTTFSLTTMVSAYASATSNVTPRAIPLLVEDNTAQNALSIFIGSFIFSLVSIIALSTGAYGGKGRVVLFVMTILVILLILYALLRWIDHLTELGRVGQTSERVEKAAAKALRHHLKQPYLGCSPLNANQEIPGGARPVHSDAIGYVQHIDMQALTELSESRGSALYLHAVPGSFVEPTRPLLSVVGLEEDCDPQIRQAFSIGGQRTFEHDPRFGISVLAEIASRALSPALNDQGTAIDVIGRGVRVLSLLADHPCDPSPTDALHGRIYVPGLEINDLLDDFFTPIARDGAGMIEIGMRLQKALASLSRLGDARLKAAASRHARLALARADTALTLDEDRLSLEQLAAQLKRSDEAY</sequence>
<dbReference type="InterPro" id="IPR018723">
    <property type="entry name" value="DUF2254_membrane"/>
</dbReference>
<accession>A0ABR8TP85</accession>
<dbReference type="EMBL" id="JACSQG010000004">
    <property type="protein sequence ID" value="MBD7977570.1"/>
    <property type="molecule type" value="Genomic_DNA"/>
</dbReference>
<name>A0ABR8TP85_9PSED</name>
<organism evidence="2 3">
    <name type="scientific">Serpens gallinarum</name>
    <dbReference type="NCBI Taxonomy" id="2763075"/>
    <lineage>
        <taxon>Bacteria</taxon>
        <taxon>Pseudomonadati</taxon>
        <taxon>Pseudomonadota</taxon>
        <taxon>Gammaproteobacteria</taxon>
        <taxon>Pseudomonadales</taxon>
        <taxon>Pseudomonadaceae</taxon>
        <taxon>Pseudomonas</taxon>
    </lineage>
</organism>
<dbReference type="Proteomes" id="UP000611945">
    <property type="component" value="Unassembled WGS sequence"/>
</dbReference>
<evidence type="ECO:0000256" key="1">
    <source>
        <dbReference type="SAM" id="Phobius"/>
    </source>
</evidence>
<evidence type="ECO:0000313" key="2">
    <source>
        <dbReference type="EMBL" id="MBD7977570.1"/>
    </source>
</evidence>
<keyword evidence="1" id="KW-1133">Transmembrane helix</keyword>
<keyword evidence="1" id="KW-0812">Transmembrane</keyword>
<comment type="caution">
    <text evidence="2">The sequence shown here is derived from an EMBL/GenBank/DDBJ whole genome shotgun (WGS) entry which is preliminary data.</text>
</comment>
<keyword evidence="3" id="KW-1185">Reference proteome</keyword>
<evidence type="ECO:0000313" key="3">
    <source>
        <dbReference type="Proteomes" id="UP000611945"/>
    </source>
</evidence>
<keyword evidence="1" id="KW-0472">Membrane</keyword>
<protein>
    <submittedName>
        <fullName evidence="2">DUF2254 domain-containing protein</fullName>
    </submittedName>
</protein>
<reference evidence="2 3" key="1">
    <citation type="submission" date="2020-08" db="EMBL/GenBank/DDBJ databases">
        <title>A Genomic Blueprint of the Chicken Gut Microbiome.</title>
        <authorList>
            <person name="Gilroy R."/>
            <person name="Ravi A."/>
            <person name="Getino M."/>
            <person name="Pursley I."/>
            <person name="Horton D.L."/>
            <person name="Alikhan N.-F."/>
            <person name="Baker D."/>
            <person name="Gharbi K."/>
            <person name="Hall N."/>
            <person name="Watson M."/>
            <person name="Adriaenssens E.M."/>
            <person name="Foster-Nyarko E."/>
            <person name="Jarju S."/>
            <person name="Secka A."/>
            <person name="Antonio M."/>
            <person name="Oren A."/>
            <person name="Chaudhuri R."/>
            <person name="La Ragione R.M."/>
            <person name="Hildebrand F."/>
            <person name="Pallen M.J."/>
        </authorList>
    </citation>
    <scope>NUCLEOTIDE SEQUENCE [LARGE SCALE GENOMIC DNA]</scope>
    <source>
        <strain evidence="2 3">Sa2CUA2</strain>
    </source>
</reference>
<feature type="transmembrane region" description="Helical" evidence="1">
    <location>
        <begin position="133"/>
        <end position="151"/>
    </location>
</feature>
<gene>
    <name evidence="2" type="ORF">H9642_10255</name>
</gene>